<name>A0A392RY47_9FABA</name>
<feature type="non-terminal residue" evidence="1">
    <location>
        <position position="99"/>
    </location>
</feature>
<comment type="caution">
    <text evidence="1">The sequence shown here is derived from an EMBL/GenBank/DDBJ whole genome shotgun (WGS) entry which is preliminary data.</text>
</comment>
<sequence>AFEASPRRNSPSNVDVRPLEVIPKTIPPESSLANSFSLPPPGVQTVSEDDSLFIHHEHEDEIHEVNDVFIHPEYEDEIHEVRESCHDEEVAEAKLKLFL</sequence>
<reference evidence="1 2" key="1">
    <citation type="journal article" date="2018" name="Front. Plant Sci.">
        <title>Red Clover (Trifolium pratense) and Zigzag Clover (T. medium) - A Picture of Genomic Similarities and Differences.</title>
        <authorList>
            <person name="Dluhosova J."/>
            <person name="Istvanek J."/>
            <person name="Nedelnik J."/>
            <person name="Repkova J."/>
        </authorList>
    </citation>
    <scope>NUCLEOTIDE SEQUENCE [LARGE SCALE GENOMIC DNA]</scope>
    <source>
        <strain evidence="2">cv. 10/8</strain>
        <tissue evidence="1">Leaf</tissue>
    </source>
</reference>
<dbReference type="EMBL" id="LXQA010287503">
    <property type="protein sequence ID" value="MCI41072.1"/>
    <property type="molecule type" value="Genomic_DNA"/>
</dbReference>
<dbReference type="Proteomes" id="UP000265520">
    <property type="component" value="Unassembled WGS sequence"/>
</dbReference>
<accession>A0A392RY47</accession>
<dbReference type="AlphaFoldDB" id="A0A392RY47"/>
<keyword evidence="2" id="KW-1185">Reference proteome</keyword>
<organism evidence="1 2">
    <name type="scientific">Trifolium medium</name>
    <dbReference type="NCBI Taxonomy" id="97028"/>
    <lineage>
        <taxon>Eukaryota</taxon>
        <taxon>Viridiplantae</taxon>
        <taxon>Streptophyta</taxon>
        <taxon>Embryophyta</taxon>
        <taxon>Tracheophyta</taxon>
        <taxon>Spermatophyta</taxon>
        <taxon>Magnoliopsida</taxon>
        <taxon>eudicotyledons</taxon>
        <taxon>Gunneridae</taxon>
        <taxon>Pentapetalae</taxon>
        <taxon>rosids</taxon>
        <taxon>fabids</taxon>
        <taxon>Fabales</taxon>
        <taxon>Fabaceae</taxon>
        <taxon>Papilionoideae</taxon>
        <taxon>50 kb inversion clade</taxon>
        <taxon>NPAAA clade</taxon>
        <taxon>Hologalegina</taxon>
        <taxon>IRL clade</taxon>
        <taxon>Trifolieae</taxon>
        <taxon>Trifolium</taxon>
    </lineage>
</organism>
<evidence type="ECO:0000313" key="2">
    <source>
        <dbReference type="Proteomes" id="UP000265520"/>
    </source>
</evidence>
<proteinExistence type="predicted"/>
<protein>
    <submittedName>
        <fullName evidence="1">Uncharacterized protein</fullName>
    </submittedName>
</protein>
<evidence type="ECO:0000313" key="1">
    <source>
        <dbReference type="EMBL" id="MCI41072.1"/>
    </source>
</evidence>
<feature type="non-terminal residue" evidence="1">
    <location>
        <position position="1"/>
    </location>
</feature>